<dbReference type="GO" id="GO:0006754">
    <property type="term" value="P:ATP biosynthetic process"/>
    <property type="evidence" value="ECO:0007669"/>
    <property type="project" value="TreeGrafter"/>
</dbReference>
<dbReference type="GO" id="GO:0004081">
    <property type="term" value="F:bis(5'-nucleosyl)-tetraphosphatase (asymmetrical) activity"/>
    <property type="evidence" value="ECO:0007669"/>
    <property type="project" value="TreeGrafter"/>
</dbReference>
<reference evidence="3" key="1">
    <citation type="submission" date="2020-12" db="EMBL/GenBank/DDBJ databases">
        <title>Geomonas sp. Red875, isolated from river sediment.</title>
        <authorList>
            <person name="Xu Z."/>
            <person name="Zhang Z."/>
            <person name="Masuda Y."/>
            <person name="Itoh H."/>
            <person name="Senoo K."/>
        </authorList>
    </citation>
    <scope>NUCLEOTIDE SEQUENCE</scope>
    <source>
        <strain evidence="3">Red875</strain>
    </source>
</reference>
<evidence type="ECO:0000313" key="3">
    <source>
        <dbReference type="EMBL" id="MBJ6725274.1"/>
    </source>
</evidence>
<dbReference type="CDD" id="cd04662">
    <property type="entry name" value="NUDIX_Hydrolase"/>
    <property type="match status" value="1"/>
</dbReference>
<sequence>MPKQSAGIVLYRFRGGVPQVFLVHPGGPFWKNKDLGAWSIPKGEYLDGEDPLTVARREFQEETGFTVDGPFTRLEPVRQPGGKVVSAWAVEGECDAARITSNLFQMEWPPRSGRSAEFPEVDRADWFTLPEASEKILKGQLGLLDQLQNLLGLPLPSGPPPKEMET</sequence>
<dbReference type="InterPro" id="IPR020084">
    <property type="entry name" value="NUDIX_hydrolase_CS"/>
</dbReference>
<dbReference type="InterPro" id="IPR000086">
    <property type="entry name" value="NUDIX_hydrolase_dom"/>
</dbReference>
<dbReference type="PANTHER" id="PTHR21340:SF7">
    <property type="entry name" value="NUDIX HYDROLASE DOMAIN-CONTAINING PROTEIN"/>
    <property type="match status" value="1"/>
</dbReference>
<dbReference type="SUPFAM" id="SSF55811">
    <property type="entry name" value="Nudix"/>
    <property type="match status" value="1"/>
</dbReference>
<dbReference type="AlphaFoldDB" id="A0A8J7JFT3"/>
<evidence type="ECO:0000256" key="1">
    <source>
        <dbReference type="ARBA" id="ARBA00022801"/>
    </source>
</evidence>
<evidence type="ECO:0000259" key="2">
    <source>
        <dbReference type="PROSITE" id="PS51462"/>
    </source>
</evidence>
<name>A0A8J7JFT3_9BACT</name>
<evidence type="ECO:0000313" key="4">
    <source>
        <dbReference type="Proteomes" id="UP000636888"/>
    </source>
</evidence>
<dbReference type="EMBL" id="JAEMHM010000008">
    <property type="protein sequence ID" value="MBJ6725274.1"/>
    <property type="molecule type" value="Genomic_DNA"/>
</dbReference>
<accession>A0A8J7JFT3</accession>
<dbReference type="RefSeq" id="WP_199384162.1">
    <property type="nucleotide sequence ID" value="NZ_JAEMHM010000008.1"/>
</dbReference>
<organism evidence="3 4">
    <name type="scientific">Geomesophilobacter sediminis</name>
    <dbReference type="NCBI Taxonomy" id="2798584"/>
    <lineage>
        <taxon>Bacteria</taxon>
        <taxon>Pseudomonadati</taxon>
        <taxon>Thermodesulfobacteriota</taxon>
        <taxon>Desulfuromonadia</taxon>
        <taxon>Geobacterales</taxon>
        <taxon>Geobacteraceae</taxon>
        <taxon>Geomesophilobacter</taxon>
    </lineage>
</organism>
<keyword evidence="4" id="KW-1185">Reference proteome</keyword>
<feature type="domain" description="Nudix hydrolase" evidence="2">
    <location>
        <begin position="1"/>
        <end position="149"/>
    </location>
</feature>
<dbReference type="Pfam" id="PF00293">
    <property type="entry name" value="NUDIX"/>
    <property type="match status" value="1"/>
</dbReference>
<proteinExistence type="predicted"/>
<dbReference type="Gene3D" id="3.90.79.10">
    <property type="entry name" value="Nucleoside Triphosphate Pyrophosphohydrolase"/>
    <property type="match status" value="1"/>
</dbReference>
<dbReference type="InterPro" id="IPR051325">
    <property type="entry name" value="Nudix_hydrolase_domain"/>
</dbReference>
<comment type="caution">
    <text evidence="3">The sequence shown here is derived from an EMBL/GenBank/DDBJ whole genome shotgun (WGS) entry which is preliminary data.</text>
</comment>
<gene>
    <name evidence="3" type="ORF">JFN93_11185</name>
</gene>
<dbReference type="Proteomes" id="UP000636888">
    <property type="component" value="Unassembled WGS sequence"/>
</dbReference>
<protein>
    <submittedName>
        <fullName evidence="3">NUDIX domain-containing protein</fullName>
    </submittedName>
</protein>
<keyword evidence="1" id="KW-0378">Hydrolase</keyword>
<dbReference type="InterPro" id="IPR015797">
    <property type="entry name" value="NUDIX_hydrolase-like_dom_sf"/>
</dbReference>
<dbReference type="PROSITE" id="PS51462">
    <property type="entry name" value="NUDIX"/>
    <property type="match status" value="1"/>
</dbReference>
<dbReference type="PANTHER" id="PTHR21340">
    <property type="entry name" value="DIADENOSINE 5,5-P1,P4-TETRAPHOSPHATE PYROPHOSPHOHYDROLASE MUTT"/>
    <property type="match status" value="1"/>
</dbReference>
<dbReference type="GO" id="GO:0006167">
    <property type="term" value="P:AMP biosynthetic process"/>
    <property type="evidence" value="ECO:0007669"/>
    <property type="project" value="TreeGrafter"/>
</dbReference>
<dbReference type="PROSITE" id="PS00893">
    <property type="entry name" value="NUDIX_BOX"/>
    <property type="match status" value="1"/>
</dbReference>